<sequence>MQECFHCGLPVPKGFDHTIVINNEPRAMCCIGCESVANAIVENKLENFYNFRTDKSEKVADLVPEQLRQLNVYDDDELQKTFVRQEAGDSDIVIREASLILEGIVCAACVWLNEHHIKQLTGVIEFRINYTTHRASLKWDNTKIQLSDVLREITTIGYHAHPFDSGRMETLQKEEKSKALRRIAVAGLGMMQAMMASIALYIGAVSDMDANMTQLLRWMGLIITTPVVFYAAQGFFISAWRDLRRRQLGMDVPVAIAIAAAYFASVWATVTHSGEVYFDSVAMFTFFLLVGRFLEMGARHKSGAVADELIRLTPVTATRIENNQQSLVAVNELALGDILLVKAGEIIPTDGVVIDGQSSVNESLLTGESLPITKRIKDELTGGTHNIESPLTMRVEKLGDSTVLSSIVRLLERAQSEKPSLARFADRFTVWFVSIMLVIALSVFAFWWFEDSSKAFWVTLSVLVVTCPCALSLATPAALTTATGALTEKGVLTTRGHALETLAKVTHIFFDKTGTLTHGNMVVSDRQQLGDISIDQCQKLAAGLEKASEHPIAKALLHEVDDAITFKHAKAESGKGIEGIFNNDLYRIGTTDYIAEIAGKLSADNEEVEQGQGSYVYLGKQSRITKETQWLAKFKLEDEIRVEAAEAISAIKKMGIHVTLLSGDKQAVVDTIASTLGFQHAIGELLPEQKLQHLQQAQQQNEIVAMIGDGVNDAPVLAGAQVSIAMGEGSQLAQVSADMMLLSENLTRLPEAIQTAREMQRIIKQNFAWAIFYNVLAIPLAASAMLVPWMAALGMSFSSLVVVLNALRLK</sequence>
<evidence type="ECO:0000256" key="10">
    <source>
        <dbReference type="ARBA" id="ARBA00022842"/>
    </source>
</evidence>
<keyword evidence="4 15" id="KW-1003">Cell membrane</keyword>
<dbReference type="GO" id="GO:0060003">
    <property type="term" value="P:copper ion export"/>
    <property type="evidence" value="ECO:0007669"/>
    <property type="project" value="UniProtKB-ARBA"/>
</dbReference>
<dbReference type="InterPro" id="IPR021993">
    <property type="entry name" value="ATPase-cat-bd"/>
</dbReference>
<dbReference type="SFLD" id="SFLDF00027">
    <property type="entry name" value="p-type_atpase"/>
    <property type="match status" value="1"/>
</dbReference>
<dbReference type="EMBL" id="DRMS01000011">
    <property type="protein sequence ID" value="HFC91239.1"/>
    <property type="molecule type" value="Genomic_DNA"/>
</dbReference>
<dbReference type="Gene3D" id="3.40.1110.10">
    <property type="entry name" value="Calcium-transporting ATPase, cytoplasmic domain N"/>
    <property type="match status" value="1"/>
</dbReference>
<gene>
    <name evidence="17" type="ORF">ENJ51_00340</name>
</gene>
<comment type="similarity">
    <text evidence="2 15">Belongs to the cation transport ATPase (P-type) (TC 3.A.3) family. Type IB subfamily.</text>
</comment>
<keyword evidence="14 15" id="KW-0472">Membrane</keyword>
<organism evidence="17">
    <name type="scientific">Leucothrix mucor</name>
    <dbReference type="NCBI Taxonomy" id="45248"/>
    <lineage>
        <taxon>Bacteria</taxon>
        <taxon>Pseudomonadati</taxon>
        <taxon>Pseudomonadota</taxon>
        <taxon>Gammaproteobacteria</taxon>
        <taxon>Thiotrichales</taxon>
        <taxon>Thiotrichaceae</taxon>
        <taxon>Leucothrix</taxon>
    </lineage>
</organism>
<keyword evidence="9 15" id="KW-0067">ATP-binding</keyword>
<dbReference type="InterPro" id="IPR036163">
    <property type="entry name" value="HMA_dom_sf"/>
</dbReference>
<dbReference type="InterPro" id="IPR023214">
    <property type="entry name" value="HAD_sf"/>
</dbReference>
<feature type="transmembrane region" description="Helical" evidence="15">
    <location>
        <begin position="252"/>
        <end position="270"/>
    </location>
</feature>
<keyword evidence="8 15" id="KW-0547">Nucleotide-binding</keyword>
<dbReference type="GO" id="GO:0005507">
    <property type="term" value="F:copper ion binding"/>
    <property type="evidence" value="ECO:0007669"/>
    <property type="project" value="TreeGrafter"/>
</dbReference>
<evidence type="ECO:0000259" key="16">
    <source>
        <dbReference type="PROSITE" id="PS50846"/>
    </source>
</evidence>
<keyword evidence="13" id="KW-0406">Ion transport</keyword>
<protein>
    <submittedName>
        <fullName evidence="17">Heavy metal translocating P-type ATPase</fullName>
    </submittedName>
</protein>
<evidence type="ECO:0000256" key="12">
    <source>
        <dbReference type="ARBA" id="ARBA00022989"/>
    </source>
</evidence>
<dbReference type="InterPro" id="IPR018303">
    <property type="entry name" value="ATPase_P-typ_P_site"/>
</dbReference>
<dbReference type="Gene3D" id="3.40.50.1000">
    <property type="entry name" value="HAD superfamily/HAD-like"/>
    <property type="match status" value="1"/>
</dbReference>
<dbReference type="InterPro" id="IPR027256">
    <property type="entry name" value="P-typ_ATPase_IB"/>
</dbReference>
<dbReference type="PROSITE" id="PS00154">
    <property type="entry name" value="ATPASE_E1_E2"/>
    <property type="match status" value="1"/>
</dbReference>
<dbReference type="SFLD" id="SFLDG00002">
    <property type="entry name" value="C1.7:_P-type_atpase_like"/>
    <property type="match status" value="1"/>
</dbReference>
<accession>A0A7V2T0L4</accession>
<proteinExistence type="inferred from homology"/>
<evidence type="ECO:0000256" key="5">
    <source>
        <dbReference type="ARBA" id="ARBA00022553"/>
    </source>
</evidence>
<dbReference type="SUPFAM" id="SSF81665">
    <property type="entry name" value="Calcium ATPase, transmembrane domain M"/>
    <property type="match status" value="1"/>
</dbReference>
<keyword evidence="10" id="KW-0460">Magnesium</keyword>
<evidence type="ECO:0000256" key="4">
    <source>
        <dbReference type="ARBA" id="ARBA00022475"/>
    </source>
</evidence>
<dbReference type="AlphaFoldDB" id="A0A7V2T0L4"/>
<dbReference type="SFLD" id="SFLDS00003">
    <property type="entry name" value="Haloacid_Dehalogenase"/>
    <property type="match status" value="1"/>
</dbReference>
<dbReference type="Gene3D" id="3.30.70.100">
    <property type="match status" value="1"/>
</dbReference>
<evidence type="ECO:0000256" key="9">
    <source>
        <dbReference type="ARBA" id="ARBA00022840"/>
    </source>
</evidence>
<keyword evidence="3" id="KW-0813">Transport</keyword>
<dbReference type="Pfam" id="PF00122">
    <property type="entry name" value="E1-E2_ATPase"/>
    <property type="match status" value="1"/>
</dbReference>
<dbReference type="PANTHER" id="PTHR43520:SF5">
    <property type="entry name" value="CATION-TRANSPORTING P-TYPE ATPASE-RELATED"/>
    <property type="match status" value="1"/>
</dbReference>
<dbReference type="GO" id="GO:0043682">
    <property type="term" value="F:P-type divalent copper transporter activity"/>
    <property type="evidence" value="ECO:0007669"/>
    <property type="project" value="TreeGrafter"/>
</dbReference>
<dbReference type="PROSITE" id="PS50846">
    <property type="entry name" value="HMA_2"/>
    <property type="match status" value="1"/>
</dbReference>
<feature type="domain" description="HMA" evidence="16">
    <location>
        <begin position="95"/>
        <end position="161"/>
    </location>
</feature>
<dbReference type="NCBIfam" id="TIGR01494">
    <property type="entry name" value="ATPase_P-type"/>
    <property type="match status" value="1"/>
</dbReference>
<evidence type="ECO:0000256" key="1">
    <source>
        <dbReference type="ARBA" id="ARBA00004651"/>
    </source>
</evidence>
<evidence type="ECO:0000256" key="2">
    <source>
        <dbReference type="ARBA" id="ARBA00006024"/>
    </source>
</evidence>
<dbReference type="PRINTS" id="PR00119">
    <property type="entry name" value="CATATPASE"/>
</dbReference>
<comment type="caution">
    <text evidence="17">The sequence shown here is derived from an EMBL/GenBank/DDBJ whole genome shotgun (WGS) entry which is preliminary data.</text>
</comment>
<dbReference type="SUPFAM" id="SSF55008">
    <property type="entry name" value="HMA, heavy metal-associated domain"/>
    <property type="match status" value="1"/>
</dbReference>
<comment type="subcellular location">
    <subcellularLocation>
        <location evidence="1">Cell membrane</location>
        <topology evidence="1">Multi-pass membrane protein</topology>
    </subcellularLocation>
</comment>
<evidence type="ECO:0000256" key="3">
    <source>
        <dbReference type="ARBA" id="ARBA00022448"/>
    </source>
</evidence>
<evidence type="ECO:0000256" key="14">
    <source>
        <dbReference type="ARBA" id="ARBA00023136"/>
    </source>
</evidence>
<dbReference type="InterPro" id="IPR006121">
    <property type="entry name" value="HMA_dom"/>
</dbReference>
<dbReference type="InterPro" id="IPR023298">
    <property type="entry name" value="ATPase_P-typ_TM_dom_sf"/>
</dbReference>
<dbReference type="Proteomes" id="UP000885750">
    <property type="component" value="Unassembled WGS sequence"/>
</dbReference>
<dbReference type="InterPro" id="IPR001757">
    <property type="entry name" value="P_typ_ATPase"/>
</dbReference>
<feature type="transmembrane region" description="Helical" evidence="15">
    <location>
        <begin position="276"/>
        <end position="294"/>
    </location>
</feature>
<feature type="transmembrane region" description="Helical" evidence="15">
    <location>
        <begin position="455"/>
        <end position="479"/>
    </location>
</feature>
<dbReference type="Pfam" id="PF00702">
    <property type="entry name" value="Hydrolase"/>
    <property type="match status" value="1"/>
</dbReference>
<evidence type="ECO:0000256" key="11">
    <source>
        <dbReference type="ARBA" id="ARBA00022967"/>
    </source>
</evidence>
<evidence type="ECO:0000256" key="15">
    <source>
        <dbReference type="RuleBase" id="RU362081"/>
    </source>
</evidence>
<dbReference type="InterPro" id="IPR036412">
    <property type="entry name" value="HAD-like_sf"/>
</dbReference>
<dbReference type="GO" id="GO:0005886">
    <property type="term" value="C:plasma membrane"/>
    <property type="evidence" value="ECO:0007669"/>
    <property type="project" value="UniProtKB-SubCell"/>
</dbReference>
<dbReference type="Gene3D" id="2.70.150.10">
    <property type="entry name" value="Calcium-transporting ATPase, cytoplasmic transduction domain A"/>
    <property type="match status" value="1"/>
</dbReference>
<dbReference type="NCBIfam" id="TIGR01511">
    <property type="entry name" value="ATPase-IB1_Cu"/>
    <property type="match status" value="1"/>
</dbReference>
<keyword evidence="6 15" id="KW-0812">Transmembrane</keyword>
<feature type="transmembrane region" description="Helical" evidence="15">
    <location>
        <begin position="183"/>
        <end position="204"/>
    </location>
</feature>
<name>A0A7V2T0L4_LEUMU</name>
<reference evidence="17" key="1">
    <citation type="journal article" date="2020" name="mSystems">
        <title>Genome- and Community-Level Interaction Insights into Carbon Utilization and Element Cycling Functions of Hydrothermarchaeota in Hydrothermal Sediment.</title>
        <authorList>
            <person name="Zhou Z."/>
            <person name="Liu Y."/>
            <person name="Xu W."/>
            <person name="Pan J."/>
            <person name="Luo Z.H."/>
            <person name="Li M."/>
        </authorList>
    </citation>
    <scope>NUCLEOTIDE SEQUENCE [LARGE SCALE GENOMIC DNA]</scope>
    <source>
        <strain evidence="17">HyVt-493</strain>
    </source>
</reference>
<dbReference type="NCBIfam" id="TIGR01525">
    <property type="entry name" value="ATPase-IB_hvy"/>
    <property type="match status" value="1"/>
</dbReference>
<dbReference type="InterPro" id="IPR023299">
    <property type="entry name" value="ATPase_P-typ_cyto_dom_N"/>
</dbReference>
<keyword evidence="12 15" id="KW-1133">Transmembrane helix</keyword>
<dbReference type="GO" id="GO:0055070">
    <property type="term" value="P:copper ion homeostasis"/>
    <property type="evidence" value="ECO:0007669"/>
    <property type="project" value="TreeGrafter"/>
</dbReference>
<dbReference type="GO" id="GO:0016887">
    <property type="term" value="F:ATP hydrolysis activity"/>
    <property type="evidence" value="ECO:0007669"/>
    <property type="project" value="InterPro"/>
</dbReference>
<dbReference type="SUPFAM" id="SSF56784">
    <property type="entry name" value="HAD-like"/>
    <property type="match status" value="1"/>
</dbReference>
<dbReference type="CDD" id="cd02079">
    <property type="entry name" value="P-type_ATPase_HM"/>
    <property type="match status" value="1"/>
</dbReference>
<evidence type="ECO:0000313" key="17">
    <source>
        <dbReference type="EMBL" id="HFC91239.1"/>
    </source>
</evidence>
<dbReference type="PROSITE" id="PS01229">
    <property type="entry name" value="COF_2"/>
    <property type="match status" value="1"/>
</dbReference>
<dbReference type="InterPro" id="IPR008250">
    <property type="entry name" value="ATPase_P-typ_transduc_dom_A_sf"/>
</dbReference>
<dbReference type="InterPro" id="IPR059000">
    <property type="entry name" value="ATPase_P-type_domA"/>
</dbReference>
<dbReference type="InterPro" id="IPR044492">
    <property type="entry name" value="P_typ_ATPase_HD_dom"/>
</dbReference>
<keyword evidence="5" id="KW-0597">Phosphoprotein</keyword>
<feature type="transmembrane region" description="Helical" evidence="15">
    <location>
        <begin position="216"/>
        <end position="240"/>
    </location>
</feature>
<evidence type="ECO:0000256" key="13">
    <source>
        <dbReference type="ARBA" id="ARBA00023065"/>
    </source>
</evidence>
<evidence type="ECO:0000256" key="8">
    <source>
        <dbReference type="ARBA" id="ARBA00022741"/>
    </source>
</evidence>
<feature type="transmembrane region" description="Helical" evidence="15">
    <location>
        <begin position="767"/>
        <end position="783"/>
    </location>
</feature>
<keyword evidence="11" id="KW-1278">Translocase</keyword>
<dbReference type="PANTHER" id="PTHR43520">
    <property type="entry name" value="ATP7, ISOFORM B"/>
    <property type="match status" value="1"/>
</dbReference>
<dbReference type="SUPFAM" id="SSF81653">
    <property type="entry name" value="Calcium ATPase, transduction domain A"/>
    <property type="match status" value="1"/>
</dbReference>
<keyword evidence="7 15" id="KW-0479">Metal-binding</keyword>
<feature type="transmembrane region" description="Helical" evidence="15">
    <location>
        <begin position="428"/>
        <end position="449"/>
    </location>
</feature>
<dbReference type="GO" id="GO:0005524">
    <property type="term" value="F:ATP binding"/>
    <property type="evidence" value="ECO:0007669"/>
    <property type="project" value="UniProtKB-UniRule"/>
</dbReference>
<dbReference type="Pfam" id="PF12156">
    <property type="entry name" value="ATPase-cat_bd"/>
    <property type="match status" value="1"/>
</dbReference>
<evidence type="ECO:0000256" key="6">
    <source>
        <dbReference type="ARBA" id="ARBA00022692"/>
    </source>
</evidence>
<evidence type="ECO:0000256" key="7">
    <source>
        <dbReference type="ARBA" id="ARBA00022723"/>
    </source>
</evidence>
<dbReference type="FunFam" id="2.70.150.10:FF:000020">
    <property type="entry name" value="Copper-exporting P-type ATPase A"/>
    <property type="match status" value="1"/>
</dbReference>